<evidence type="ECO:0000313" key="7">
    <source>
        <dbReference type="Proteomes" id="UP000095287"/>
    </source>
</evidence>
<dbReference type="InterPro" id="IPR025733">
    <property type="entry name" value="PAPs_C"/>
</dbReference>
<dbReference type="SUPFAM" id="SSF49363">
    <property type="entry name" value="Purple acid phosphatase, N-terminal domain"/>
    <property type="match status" value="1"/>
</dbReference>
<evidence type="ECO:0000313" key="8">
    <source>
        <dbReference type="WBParaSite" id="L893_g17785.t1"/>
    </source>
</evidence>
<evidence type="ECO:0000256" key="3">
    <source>
        <dbReference type="RuleBase" id="RU361203"/>
    </source>
</evidence>
<dbReference type="Pfam" id="PF14008">
    <property type="entry name" value="Metallophos_C"/>
    <property type="match status" value="1"/>
</dbReference>
<feature type="domain" description="Purple acid phosphatase N-terminal" evidence="6">
    <location>
        <begin position="1"/>
        <end position="82"/>
    </location>
</feature>
<keyword evidence="7" id="KW-1185">Reference proteome</keyword>
<dbReference type="Pfam" id="PF16656">
    <property type="entry name" value="Pur_ac_phosph_N"/>
    <property type="match status" value="1"/>
</dbReference>
<evidence type="ECO:0000259" key="5">
    <source>
        <dbReference type="Pfam" id="PF14008"/>
    </source>
</evidence>
<comment type="similarity">
    <text evidence="3">Belongs to the metallophosphoesterase superfamily. Purple acid phosphatase family.</text>
</comment>
<evidence type="ECO:0000256" key="2">
    <source>
        <dbReference type="ARBA" id="ARBA00023180"/>
    </source>
</evidence>
<dbReference type="EC" id="3.1.3.2" evidence="3"/>
<dbReference type="InterPro" id="IPR015914">
    <property type="entry name" value="PAPs_N"/>
</dbReference>
<dbReference type="Pfam" id="PF00149">
    <property type="entry name" value="Metallophos"/>
    <property type="match status" value="1"/>
</dbReference>
<dbReference type="AlphaFoldDB" id="A0A1I7YMB1"/>
<name>A0A1I7YMB1_9BILA</name>
<dbReference type="InterPro" id="IPR041792">
    <property type="entry name" value="MPP_PAP"/>
</dbReference>
<dbReference type="CDD" id="cd00839">
    <property type="entry name" value="MPP_PAPs"/>
    <property type="match status" value="1"/>
</dbReference>
<dbReference type="SUPFAM" id="SSF56300">
    <property type="entry name" value="Metallo-dependent phosphatases"/>
    <property type="match status" value="1"/>
</dbReference>
<accession>A0A1I7YMB1</accession>
<dbReference type="InterPro" id="IPR004843">
    <property type="entry name" value="Calcineurin-like_PHP"/>
</dbReference>
<feature type="domain" description="Calcineurin-like phosphoesterase" evidence="4">
    <location>
        <begin position="90"/>
        <end position="287"/>
    </location>
</feature>
<proteinExistence type="inferred from homology"/>
<keyword evidence="3" id="KW-0378">Hydrolase</keyword>
<sequence>MYVAWLTMSPVNAQTFVKYGPSQNDLKYTVVSEDVHSFTDNGAQRSVRYVNTARMVNLKPDSYYYYSVGSVRGMSKVFRFKTFPQGEFPIRICIYGDLGIVNGQFDDIINGAEKDYDMVIHVGDIAYDLFKEDGTYGDEFFRKMEPVTSSMPYMVIPGNHEQEPAQDFLHYRKRMKMPGKTEGYYYSFDVGLFHFAGLNSEFYALEWIQQAKDQYNWLEKDLDKVTVPWIFTAIHRPMYCSNSGYSEDCNRPDNEVIRVGNSQMPGLEKLYRDKGVDFAFYGHMHSYERMWPVYNKVTYEQPKAGLTYNSPTPIHVITGSAGCHTPHTPQDSNEKWSCVRSEDFGFTIVHLHNSTHAHLRQFSTEQHRNVDDYWLVKQKGYRPGQA</sequence>
<comment type="catalytic activity">
    <reaction evidence="3">
        <text>a phosphate monoester + H2O = an alcohol + phosphate</text>
        <dbReference type="Rhea" id="RHEA:15017"/>
        <dbReference type="ChEBI" id="CHEBI:15377"/>
        <dbReference type="ChEBI" id="CHEBI:30879"/>
        <dbReference type="ChEBI" id="CHEBI:43474"/>
        <dbReference type="ChEBI" id="CHEBI:67140"/>
        <dbReference type="EC" id="3.1.3.2"/>
    </reaction>
</comment>
<protein>
    <recommendedName>
        <fullName evidence="3">Purple acid phosphatase</fullName>
        <ecNumber evidence="3">3.1.3.2</ecNumber>
    </recommendedName>
</protein>
<dbReference type="Gene3D" id="3.60.21.10">
    <property type="match status" value="1"/>
</dbReference>
<evidence type="ECO:0000256" key="1">
    <source>
        <dbReference type="ARBA" id="ARBA00022729"/>
    </source>
</evidence>
<keyword evidence="1" id="KW-0732">Signal</keyword>
<feature type="domain" description="Purple acid phosphatase C-terminal" evidence="5">
    <location>
        <begin position="313"/>
        <end position="372"/>
    </location>
</feature>
<dbReference type="Gene3D" id="2.60.40.380">
    <property type="entry name" value="Purple acid phosphatase-like, N-terminal"/>
    <property type="match status" value="1"/>
</dbReference>
<dbReference type="WBParaSite" id="L893_g17785.t1">
    <property type="protein sequence ID" value="L893_g17785.t1"/>
    <property type="gene ID" value="L893_g17785"/>
</dbReference>
<reference evidence="8" key="1">
    <citation type="submission" date="2016-11" db="UniProtKB">
        <authorList>
            <consortium name="WormBaseParasite"/>
        </authorList>
    </citation>
    <scope>IDENTIFICATION</scope>
</reference>
<evidence type="ECO:0000259" key="4">
    <source>
        <dbReference type="Pfam" id="PF00149"/>
    </source>
</evidence>
<dbReference type="Proteomes" id="UP000095287">
    <property type="component" value="Unplaced"/>
</dbReference>
<dbReference type="PANTHER" id="PTHR45867:SF3">
    <property type="entry name" value="ACID PHOSPHATASE TYPE 7"/>
    <property type="match status" value="1"/>
</dbReference>
<dbReference type="GO" id="GO:0046872">
    <property type="term" value="F:metal ion binding"/>
    <property type="evidence" value="ECO:0007669"/>
    <property type="project" value="InterPro"/>
</dbReference>
<dbReference type="InterPro" id="IPR008963">
    <property type="entry name" value="Purple_acid_Pase-like_N"/>
</dbReference>
<dbReference type="GO" id="GO:0003993">
    <property type="term" value="F:acid phosphatase activity"/>
    <property type="evidence" value="ECO:0007669"/>
    <property type="project" value="UniProtKB-EC"/>
</dbReference>
<evidence type="ECO:0000259" key="6">
    <source>
        <dbReference type="Pfam" id="PF16656"/>
    </source>
</evidence>
<dbReference type="PANTHER" id="PTHR45867">
    <property type="entry name" value="PURPLE ACID PHOSPHATASE"/>
    <property type="match status" value="1"/>
</dbReference>
<dbReference type="InterPro" id="IPR029052">
    <property type="entry name" value="Metallo-depent_PP-like"/>
</dbReference>
<keyword evidence="2" id="KW-0325">Glycoprotein</keyword>
<organism evidence="7 8">
    <name type="scientific">Steinernema glaseri</name>
    <dbReference type="NCBI Taxonomy" id="37863"/>
    <lineage>
        <taxon>Eukaryota</taxon>
        <taxon>Metazoa</taxon>
        <taxon>Ecdysozoa</taxon>
        <taxon>Nematoda</taxon>
        <taxon>Chromadorea</taxon>
        <taxon>Rhabditida</taxon>
        <taxon>Tylenchina</taxon>
        <taxon>Panagrolaimomorpha</taxon>
        <taxon>Strongyloidoidea</taxon>
        <taxon>Steinernematidae</taxon>
        <taxon>Steinernema</taxon>
    </lineage>
</organism>